<dbReference type="Proteomes" id="UP000246702">
    <property type="component" value="Unassembled WGS sequence"/>
</dbReference>
<keyword evidence="2" id="KW-1185">Reference proteome</keyword>
<dbReference type="GeneID" id="37107880"/>
<comment type="caution">
    <text evidence="1">The sequence shown here is derived from an EMBL/GenBank/DDBJ whole genome shotgun (WGS) entry which is preliminary data.</text>
</comment>
<dbReference type="RefSeq" id="XP_025472783.1">
    <property type="nucleotide sequence ID" value="XM_025605737.1"/>
</dbReference>
<accession>A0A317XE46</accession>
<reference evidence="1 2" key="1">
    <citation type="submission" date="2016-12" db="EMBL/GenBank/DDBJ databases">
        <title>The genomes of Aspergillus section Nigri reveals drivers in fungal speciation.</title>
        <authorList>
            <consortium name="DOE Joint Genome Institute"/>
            <person name="Vesth T.C."/>
            <person name="Nybo J."/>
            <person name="Theobald S."/>
            <person name="Brandl J."/>
            <person name="Frisvad J.C."/>
            <person name="Nielsen K.F."/>
            <person name="Lyhne E.K."/>
            <person name="Kogle M.E."/>
            <person name="Kuo A."/>
            <person name="Riley R."/>
            <person name="Clum A."/>
            <person name="Nolan M."/>
            <person name="Lipzen A."/>
            <person name="Salamov A."/>
            <person name="Henrissat B."/>
            <person name="Wiebenga A."/>
            <person name="De Vries R.P."/>
            <person name="Grigoriev I.V."/>
            <person name="Mortensen U.H."/>
            <person name="Andersen M.R."/>
            <person name="Baker S.E."/>
        </authorList>
    </citation>
    <scope>NUCLEOTIDE SEQUENCE [LARGE SCALE GENOMIC DNA]</scope>
    <source>
        <strain evidence="1 2">CBS 115572</strain>
    </source>
</reference>
<sequence length="165" mass="19419">MVPYGPRAHTHQRLRWRWKLGHHKHYVNADPAKVIPKLTGEANFWQWSEALDWFLKTKDPVHSLLITGKYKRPTRPVLHLMDAHDNLRAVVAVVHNIRLDEVTAALLDEEIKTRTERNITLMADYRSEADKWDRINSGTVLIIRLTRDRWPLQRIASIKNAHEIM</sequence>
<protein>
    <submittedName>
        <fullName evidence="1">Uncharacterized protein</fullName>
    </submittedName>
</protein>
<gene>
    <name evidence="1" type="ORF">BO94DRAFT_143225</name>
</gene>
<organism evidence="1 2">
    <name type="scientific">Aspergillus sclerotioniger CBS 115572</name>
    <dbReference type="NCBI Taxonomy" id="1450535"/>
    <lineage>
        <taxon>Eukaryota</taxon>
        <taxon>Fungi</taxon>
        <taxon>Dikarya</taxon>
        <taxon>Ascomycota</taxon>
        <taxon>Pezizomycotina</taxon>
        <taxon>Eurotiomycetes</taxon>
        <taxon>Eurotiomycetidae</taxon>
        <taxon>Eurotiales</taxon>
        <taxon>Aspergillaceae</taxon>
        <taxon>Aspergillus</taxon>
        <taxon>Aspergillus subgen. Circumdati</taxon>
    </lineage>
</organism>
<dbReference type="AlphaFoldDB" id="A0A317XE46"/>
<dbReference type="EMBL" id="MSFK01000002">
    <property type="protein sequence ID" value="PWY96022.1"/>
    <property type="molecule type" value="Genomic_DNA"/>
</dbReference>
<evidence type="ECO:0000313" key="2">
    <source>
        <dbReference type="Proteomes" id="UP000246702"/>
    </source>
</evidence>
<evidence type="ECO:0000313" key="1">
    <source>
        <dbReference type="EMBL" id="PWY96022.1"/>
    </source>
</evidence>
<proteinExistence type="predicted"/>
<name>A0A317XE46_9EURO</name>